<dbReference type="Gene3D" id="3.30.470.10">
    <property type="match status" value="1"/>
</dbReference>
<dbReference type="GO" id="GO:0004084">
    <property type="term" value="F:branched-chain-amino-acid transaminase activity"/>
    <property type="evidence" value="ECO:0007669"/>
    <property type="project" value="UniProtKB-EC"/>
</dbReference>
<keyword evidence="8" id="KW-0028">Amino-acid biosynthesis</keyword>
<keyword evidence="8" id="KW-0100">Branched-chain amino acid biosynthesis</keyword>
<dbReference type="Gene3D" id="3.20.10.10">
    <property type="entry name" value="D-amino Acid Aminotransferase, subunit A, domain 2"/>
    <property type="match status" value="1"/>
</dbReference>
<comment type="pathway">
    <text evidence="4">Amino-acid biosynthesis; L-leucine biosynthesis; L-leucine from 3-methyl-2-oxobutanoate: step 4/4.</text>
</comment>
<comment type="catalytic activity">
    <reaction evidence="11">
        <text>L-leucine + 2-oxoglutarate = 4-methyl-2-oxopentanoate + L-glutamate</text>
        <dbReference type="Rhea" id="RHEA:18321"/>
        <dbReference type="ChEBI" id="CHEBI:16810"/>
        <dbReference type="ChEBI" id="CHEBI:17865"/>
        <dbReference type="ChEBI" id="CHEBI:29985"/>
        <dbReference type="ChEBI" id="CHEBI:57427"/>
        <dbReference type="EC" id="2.6.1.42"/>
    </reaction>
</comment>
<dbReference type="InterPro" id="IPR043131">
    <property type="entry name" value="BCAT-like_N"/>
</dbReference>
<dbReference type="Proteomes" id="UP000529946">
    <property type="component" value="Unassembled WGS sequence"/>
</dbReference>
<dbReference type="PANTHER" id="PTHR42743:SF11">
    <property type="entry name" value="AMINODEOXYCHORISMATE LYASE"/>
    <property type="match status" value="1"/>
</dbReference>
<comment type="similarity">
    <text evidence="5">Belongs to the class-IV pyridoxal-phosphate-dependent aminotransferase family.</text>
</comment>
<evidence type="ECO:0000256" key="5">
    <source>
        <dbReference type="ARBA" id="ARBA00009320"/>
    </source>
</evidence>
<dbReference type="GO" id="GO:0016829">
    <property type="term" value="F:lyase activity"/>
    <property type="evidence" value="ECO:0007669"/>
    <property type="project" value="UniProtKB-KW"/>
</dbReference>
<dbReference type="EMBL" id="JACIDM010000002">
    <property type="protein sequence ID" value="MBB4083493.1"/>
    <property type="molecule type" value="Genomic_DNA"/>
</dbReference>
<evidence type="ECO:0000256" key="4">
    <source>
        <dbReference type="ARBA" id="ARBA00005072"/>
    </source>
</evidence>
<dbReference type="Pfam" id="PF01063">
    <property type="entry name" value="Aminotran_4"/>
    <property type="match status" value="1"/>
</dbReference>
<proteinExistence type="inferred from homology"/>
<evidence type="ECO:0000256" key="8">
    <source>
        <dbReference type="ARBA" id="ARBA00023304"/>
    </source>
</evidence>
<keyword evidence="12" id="KW-0456">Lyase</keyword>
<comment type="catalytic activity">
    <reaction evidence="9">
        <text>L-valine + 2-oxoglutarate = 3-methyl-2-oxobutanoate + L-glutamate</text>
        <dbReference type="Rhea" id="RHEA:24813"/>
        <dbReference type="ChEBI" id="CHEBI:11851"/>
        <dbReference type="ChEBI" id="CHEBI:16810"/>
        <dbReference type="ChEBI" id="CHEBI:29985"/>
        <dbReference type="ChEBI" id="CHEBI:57762"/>
        <dbReference type="EC" id="2.6.1.42"/>
    </reaction>
</comment>
<reference evidence="12 13" key="1">
    <citation type="submission" date="2020-08" db="EMBL/GenBank/DDBJ databases">
        <title>Genomic Encyclopedia of Type Strains, Phase IV (KMG-IV): sequencing the most valuable type-strain genomes for metagenomic binning, comparative biology and taxonomic classification.</title>
        <authorList>
            <person name="Goeker M."/>
        </authorList>
    </citation>
    <scope>NUCLEOTIDE SEQUENCE [LARGE SCALE GENOMIC DNA]</scope>
    <source>
        <strain evidence="12 13">DSM 23960</strain>
    </source>
</reference>
<comment type="pathway">
    <text evidence="3">Amino-acid biosynthesis; L-valine biosynthesis; L-valine from pyruvate: step 4/4.</text>
</comment>
<dbReference type="AlphaFoldDB" id="A0A7W6NQ44"/>
<evidence type="ECO:0000313" key="12">
    <source>
        <dbReference type="EMBL" id="MBB4083493.1"/>
    </source>
</evidence>
<protein>
    <recommendedName>
        <fullName evidence="7">Probable branched-chain-amino-acid aminotransferase</fullName>
        <ecNumber evidence="6">2.6.1.42</ecNumber>
    </recommendedName>
</protein>
<evidence type="ECO:0000256" key="10">
    <source>
        <dbReference type="ARBA" id="ARBA00048798"/>
    </source>
</evidence>
<name>A0A7W6NQ44_9CAUL</name>
<organism evidence="12 13">
    <name type="scientific">Brevundimonas lenta</name>
    <dbReference type="NCBI Taxonomy" id="424796"/>
    <lineage>
        <taxon>Bacteria</taxon>
        <taxon>Pseudomonadati</taxon>
        <taxon>Pseudomonadota</taxon>
        <taxon>Alphaproteobacteria</taxon>
        <taxon>Caulobacterales</taxon>
        <taxon>Caulobacteraceae</taxon>
        <taxon>Brevundimonas</taxon>
    </lineage>
</organism>
<comment type="caution">
    <text evidence="12">The sequence shown here is derived from an EMBL/GenBank/DDBJ whole genome shotgun (WGS) entry which is preliminary data.</text>
</comment>
<evidence type="ECO:0000256" key="2">
    <source>
        <dbReference type="ARBA" id="ARBA00004824"/>
    </source>
</evidence>
<evidence type="ECO:0000256" key="1">
    <source>
        <dbReference type="ARBA" id="ARBA00003109"/>
    </source>
</evidence>
<dbReference type="InterPro" id="IPR036038">
    <property type="entry name" value="Aminotransferase-like"/>
</dbReference>
<evidence type="ECO:0000256" key="7">
    <source>
        <dbReference type="ARBA" id="ARBA00014472"/>
    </source>
</evidence>
<dbReference type="GO" id="GO:0009082">
    <property type="term" value="P:branched-chain amino acid biosynthetic process"/>
    <property type="evidence" value="ECO:0007669"/>
    <property type="project" value="UniProtKB-KW"/>
</dbReference>
<evidence type="ECO:0000256" key="11">
    <source>
        <dbReference type="ARBA" id="ARBA00049229"/>
    </source>
</evidence>
<comment type="pathway">
    <text evidence="2">Amino-acid biosynthesis; L-isoleucine biosynthesis; L-isoleucine from 2-oxobutanoate: step 4/4.</text>
</comment>
<accession>A0A7W6NQ44</accession>
<keyword evidence="13" id="KW-1185">Reference proteome</keyword>
<dbReference type="InterPro" id="IPR043132">
    <property type="entry name" value="BCAT-like_C"/>
</dbReference>
<dbReference type="InterPro" id="IPR001544">
    <property type="entry name" value="Aminotrans_IV"/>
</dbReference>
<evidence type="ECO:0000313" key="13">
    <source>
        <dbReference type="Proteomes" id="UP000529946"/>
    </source>
</evidence>
<comment type="function">
    <text evidence="1">Acts on leucine, isoleucine and valine.</text>
</comment>
<keyword evidence="12" id="KW-0808">Transferase</keyword>
<evidence type="ECO:0000256" key="3">
    <source>
        <dbReference type="ARBA" id="ARBA00004931"/>
    </source>
</evidence>
<keyword evidence="12" id="KW-0032">Aminotransferase</keyword>
<evidence type="ECO:0000256" key="6">
    <source>
        <dbReference type="ARBA" id="ARBA00013053"/>
    </source>
</evidence>
<gene>
    <name evidence="12" type="ORF">GGR12_002359</name>
</gene>
<sequence>MLSNYGAFTSMQIEDGGVRGLDLHLERLEQEALELFGVAVPEGRLRERMRSALNGRTGRCSLRVQLFLQTVTLRSPDAQGEPSVLVVATDPATPLCDPLRLQTQAYAREAAHLKHAGTFGLTRARRAAAMTGFDDALFIGSDGLVSEGSIWNIGFVEDGRIVWPVARMLAGTGQGLIERGLDSVGLDSERRPIDRAALADFRQAFICNSATPVCPVGNIDGRSLDVDPALIDRLQAAWAANAPQPI</sequence>
<evidence type="ECO:0000256" key="9">
    <source>
        <dbReference type="ARBA" id="ARBA00048212"/>
    </source>
</evidence>
<dbReference type="SUPFAM" id="SSF56752">
    <property type="entry name" value="D-aminoacid aminotransferase-like PLP-dependent enzymes"/>
    <property type="match status" value="1"/>
</dbReference>
<dbReference type="PANTHER" id="PTHR42743">
    <property type="entry name" value="AMINO-ACID AMINOTRANSFERASE"/>
    <property type="match status" value="1"/>
</dbReference>
<comment type="catalytic activity">
    <reaction evidence="10">
        <text>L-isoleucine + 2-oxoglutarate = (S)-3-methyl-2-oxopentanoate + L-glutamate</text>
        <dbReference type="Rhea" id="RHEA:24801"/>
        <dbReference type="ChEBI" id="CHEBI:16810"/>
        <dbReference type="ChEBI" id="CHEBI:29985"/>
        <dbReference type="ChEBI" id="CHEBI:35146"/>
        <dbReference type="ChEBI" id="CHEBI:58045"/>
        <dbReference type="EC" id="2.6.1.42"/>
    </reaction>
</comment>
<dbReference type="EC" id="2.6.1.42" evidence="6"/>
<dbReference type="InterPro" id="IPR050571">
    <property type="entry name" value="Class-IV_PLP-Dep_Aminotrnsfr"/>
</dbReference>
<dbReference type="NCBIfam" id="NF006734">
    <property type="entry name" value="PRK09266.1"/>
    <property type="match status" value="1"/>
</dbReference>